<dbReference type="RefSeq" id="XP_001831885.2">
    <property type="nucleotide sequence ID" value="XM_001831833.2"/>
</dbReference>
<proteinExistence type="predicted"/>
<dbReference type="HOGENOM" id="CLU_1277563_0_0_1"/>
<name>A8NAN3_COPC7</name>
<dbReference type="Proteomes" id="UP000001861">
    <property type="component" value="Unassembled WGS sequence"/>
</dbReference>
<gene>
    <name evidence="4" type="ORF">CC1G_08402</name>
</gene>
<protein>
    <recommendedName>
        <fullName evidence="3">DUF6534 domain-containing protein</fullName>
    </recommendedName>
</protein>
<evidence type="ECO:0000259" key="3">
    <source>
        <dbReference type="Pfam" id="PF20152"/>
    </source>
</evidence>
<feature type="domain" description="DUF6534" evidence="3">
    <location>
        <begin position="66"/>
        <end position="156"/>
    </location>
</feature>
<feature type="compositionally biased region" description="Basic and acidic residues" evidence="1">
    <location>
        <begin position="197"/>
        <end position="208"/>
    </location>
</feature>
<keyword evidence="2" id="KW-1133">Transmembrane helix</keyword>
<organism evidence="4 5">
    <name type="scientific">Coprinopsis cinerea (strain Okayama-7 / 130 / ATCC MYA-4618 / FGSC 9003)</name>
    <name type="common">Inky cap fungus</name>
    <name type="synonym">Hormographiella aspergillata</name>
    <dbReference type="NCBI Taxonomy" id="240176"/>
    <lineage>
        <taxon>Eukaryota</taxon>
        <taxon>Fungi</taxon>
        <taxon>Dikarya</taxon>
        <taxon>Basidiomycota</taxon>
        <taxon>Agaricomycotina</taxon>
        <taxon>Agaricomycetes</taxon>
        <taxon>Agaricomycetidae</taxon>
        <taxon>Agaricales</taxon>
        <taxon>Agaricineae</taxon>
        <taxon>Psathyrellaceae</taxon>
        <taxon>Coprinopsis</taxon>
    </lineage>
</organism>
<dbReference type="Pfam" id="PF20152">
    <property type="entry name" value="DUF6534"/>
    <property type="match status" value="1"/>
</dbReference>
<dbReference type="OrthoDB" id="2535105at2759"/>
<reference evidence="4 5" key="1">
    <citation type="journal article" date="2010" name="Proc. Natl. Acad. Sci. U.S.A.">
        <title>Insights into evolution of multicellular fungi from the assembled chromosomes of the mushroom Coprinopsis cinerea (Coprinus cinereus).</title>
        <authorList>
            <person name="Stajich J.E."/>
            <person name="Wilke S.K."/>
            <person name="Ahren D."/>
            <person name="Au C.H."/>
            <person name="Birren B.W."/>
            <person name="Borodovsky M."/>
            <person name="Burns C."/>
            <person name="Canback B."/>
            <person name="Casselton L.A."/>
            <person name="Cheng C.K."/>
            <person name="Deng J."/>
            <person name="Dietrich F.S."/>
            <person name="Fargo D.C."/>
            <person name="Farman M.L."/>
            <person name="Gathman A.C."/>
            <person name="Goldberg J."/>
            <person name="Guigo R."/>
            <person name="Hoegger P.J."/>
            <person name="Hooker J.B."/>
            <person name="Huggins A."/>
            <person name="James T.Y."/>
            <person name="Kamada T."/>
            <person name="Kilaru S."/>
            <person name="Kodira C."/>
            <person name="Kues U."/>
            <person name="Kupfer D."/>
            <person name="Kwan H.S."/>
            <person name="Lomsadze A."/>
            <person name="Li W."/>
            <person name="Lilly W.W."/>
            <person name="Ma L.J."/>
            <person name="Mackey A.J."/>
            <person name="Manning G."/>
            <person name="Martin F."/>
            <person name="Muraguchi H."/>
            <person name="Natvig D.O."/>
            <person name="Palmerini H."/>
            <person name="Ramesh M.A."/>
            <person name="Rehmeyer C.J."/>
            <person name="Roe B.A."/>
            <person name="Shenoy N."/>
            <person name="Stanke M."/>
            <person name="Ter-Hovhannisyan V."/>
            <person name="Tunlid A."/>
            <person name="Velagapudi R."/>
            <person name="Vision T.J."/>
            <person name="Zeng Q."/>
            <person name="Zolan M.E."/>
            <person name="Pukkila P.J."/>
        </authorList>
    </citation>
    <scope>NUCLEOTIDE SEQUENCE [LARGE SCALE GENOMIC DNA]</scope>
    <source>
        <strain evidence="5">Okayama-7 / 130 / ATCC MYA-4618 / FGSC 9003</strain>
    </source>
</reference>
<feature type="transmembrane region" description="Helical" evidence="2">
    <location>
        <begin position="21"/>
        <end position="41"/>
    </location>
</feature>
<keyword evidence="5" id="KW-1185">Reference proteome</keyword>
<dbReference type="PANTHER" id="PTHR40465:SF1">
    <property type="entry name" value="DUF6534 DOMAIN-CONTAINING PROTEIN"/>
    <property type="match status" value="1"/>
</dbReference>
<accession>A8NAN3</accession>
<keyword evidence="2" id="KW-0812">Transmembrane</keyword>
<evidence type="ECO:0000256" key="2">
    <source>
        <dbReference type="SAM" id="Phobius"/>
    </source>
</evidence>
<sequence>MSQTFYATRVWRLLPQPGKMIGPLCMALSSLNFMLAMAAGAHTQLGHLPGYRARGRWMATSVLIVSAFLDVILASAMVYYLHSERKKILVSIGYLVRSTRLVDRVMQYTICTGALTAAAVAISFSAETGSTIYLAIFTCHTKLYSNSMIALLNARTSLRSIVDETSRINFSSRILGSSRQSKSTDIESSQVALEEIAKSESSHVEDSVGSKPGLSV</sequence>
<comment type="caution">
    <text evidence="4">The sequence shown here is derived from an EMBL/GenBank/DDBJ whole genome shotgun (WGS) entry which is preliminary data.</text>
</comment>
<dbReference type="InParanoid" id="A8NAN3"/>
<dbReference type="EMBL" id="AACS02000007">
    <property type="protein sequence ID" value="EAU89920.2"/>
    <property type="molecule type" value="Genomic_DNA"/>
</dbReference>
<dbReference type="GeneID" id="6008362"/>
<dbReference type="AlphaFoldDB" id="A8NAN3"/>
<feature type="region of interest" description="Disordered" evidence="1">
    <location>
        <begin position="197"/>
        <end position="216"/>
    </location>
</feature>
<dbReference type="VEuPathDB" id="FungiDB:CC1G_08402"/>
<dbReference type="PANTHER" id="PTHR40465">
    <property type="entry name" value="CHROMOSOME 1, WHOLE GENOME SHOTGUN SEQUENCE"/>
    <property type="match status" value="1"/>
</dbReference>
<keyword evidence="2" id="KW-0472">Membrane</keyword>
<evidence type="ECO:0000313" key="5">
    <source>
        <dbReference type="Proteomes" id="UP000001861"/>
    </source>
</evidence>
<evidence type="ECO:0000256" key="1">
    <source>
        <dbReference type="SAM" id="MobiDB-lite"/>
    </source>
</evidence>
<evidence type="ECO:0000313" key="4">
    <source>
        <dbReference type="EMBL" id="EAU89920.2"/>
    </source>
</evidence>
<dbReference type="InterPro" id="IPR045339">
    <property type="entry name" value="DUF6534"/>
</dbReference>
<dbReference type="KEGG" id="cci:CC1G_08402"/>
<feature type="transmembrane region" description="Helical" evidence="2">
    <location>
        <begin position="61"/>
        <end position="81"/>
    </location>
</feature>